<dbReference type="Proteomes" id="UP000252040">
    <property type="component" value="Unplaced"/>
</dbReference>
<keyword evidence="2" id="KW-1185">Reference proteome</keyword>
<proteinExistence type="predicted"/>
<evidence type="ECO:0000313" key="2">
    <source>
        <dbReference type="Proteomes" id="UP000252040"/>
    </source>
</evidence>
<feature type="compositionally biased region" description="Pro residues" evidence="1">
    <location>
        <begin position="133"/>
        <end position="144"/>
    </location>
</feature>
<feature type="compositionally biased region" description="Gly residues" evidence="1">
    <location>
        <begin position="112"/>
        <end position="123"/>
    </location>
</feature>
<evidence type="ECO:0000313" key="3">
    <source>
        <dbReference type="RefSeq" id="XP_024617615.1"/>
    </source>
</evidence>
<dbReference type="GeneID" id="112411002"/>
<accession>A0A341CTD4</accession>
<dbReference type="KEGG" id="nasi:112411002"/>
<dbReference type="InParanoid" id="A0A341CTD4"/>
<name>A0A341CTD4_NEOAA</name>
<sequence>MTFPGFPNPQLVEGGRTPLARAHRSCKRSGTKARGPALPRVPSPDGEAAREATSGRARGGSVGPPPSLGEASWRGLQNVGPRGRGTALPPPRSHTRSRSRGAGSDARWLKDGGIGARPGGRTGFVGAAGAQTRPPPERPGPAPERPLVDVRGAS</sequence>
<gene>
    <name evidence="3" type="primary">LOC112411002</name>
</gene>
<reference evidence="3" key="1">
    <citation type="submission" date="2025-08" db="UniProtKB">
        <authorList>
            <consortium name="RefSeq"/>
        </authorList>
    </citation>
    <scope>IDENTIFICATION</scope>
    <source>
        <tissue evidence="3">Meat</tissue>
    </source>
</reference>
<dbReference type="RefSeq" id="XP_024617615.1">
    <property type="nucleotide sequence ID" value="XM_024761847.1"/>
</dbReference>
<evidence type="ECO:0000256" key="1">
    <source>
        <dbReference type="SAM" id="MobiDB-lite"/>
    </source>
</evidence>
<dbReference type="AlphaFoldDB" id="A0A341CTD4"/>
<organism evidence="2 3">
    <name type="scientific">Neophocaena asiaeorientalis asiaeorientalis</name>
    <name type="common">Yangtze finless porpoise</name>
    <name type="synonym">Neophocaena phocaenoides subsp. asiaeorientalis</name>
    <dbReference type="NCBI Taxonomy" id="1706337"/>
    <lineage>
        <taxon>Eukaryota</taxon>
        <taxon>Metazoa</taxon>
        <taxon>Chordata</taxon>
        <taxon>Craniata</taxon>
        <taxon>Vertebrata</taxon>
        <taxon>Euteleostomi</taxon>
        <taxon>Mammalia</taxon>
        <taxon>Eutheria</taxon>
        <taxon>Laurasiatheria</taxon>
        <taxon>Artiodactyla</taxon>
        <taxon>Whippomorpha</taxon>
        <taxon>Cetacea</taxon>
        <taxon>Odontoceti</taxon>
        <taxon>Phocoenidae</taxon>
        <taxon>Neophocaena</taxon>
    </lineage>
</organism>
<feature type="region of interest" description="Disordered" evidence="1">
    <location>
        <begin position="1"/>
        <end position="154"/>
    </location>
</feature>
<feature type="compositionally biased region" description="Basic residues" evidence="1">
    <location>
        <begin position="21"/>
        <end position="31"/>
    </location>
</feature>
<protein>
    <submittedName>
        <fullName evidence="3">Uncharacterized protein LOC112411002</fullName>
    </submittedName>
</protein>